<dbReference type="Pfam" id="PF04000">
    <property type="entry name" value="Sas10_Utp3"/>
    <property type="match status" value="1"/>
</dbReference>
<evidence type="ECO:0008006" key="4">
    <source>
        <dbReference type="Google" id="ProtNLM"/>
    </source>
</evidence>
<name>A0ABD3VHZ6_SINWO</name>
<gene>
    <name evidence="2" type="ORF">ACJMK2_010765</name>
</gene>
<dbReference type="InterPro" id="IPR007146">
    <property type="entry name" value="Sas10/Utp3/C1D"/>
</dbReference>
<comment type="similarity">
    <text evidence="1">Belongs to the SAS10 family.</text>
</comment>
<proteinExistence type="inferred from homology"/>
<dbReference type="PANTHER" id="PTHR13237">
    <property type="entry name" value="SOMETHING ABOUT SILENCING PROTEIN 10-RELATED"/>
    <property type="match status" value="1"/>
</dbReference>
<protein>
    <recommendedName>
        <fullName evidence="4">Neuroguidin</fullName>
    </recommendedName>
</protein>
<evidence type="ECO:0000313" key="3">
    <source>
        <dbReference type="Proteomes" id="UP001634394"/>
    </source>
</evidence>
<keyword evidence="3" id="KW-1185">Reference proteome</keyword>
<reference evidence="2 3" key="1">
    <citation type="submission" date="2024-11" db="EMBL/GenBank/DDBJ databases">
        <title>Chromosome-level genome assembly of the freshwater bivalve Anodonta woodiana.</title>
        <authorList>
            <person name="Chen X."/>
        </authorList>
    </citation>
    <scope>NUCLEOTIDE SEQUENCE [LARGE SCALE GENOMIC DNA]</scope>
    <source>
        <strain evidence="2">MN2024</strain>
        <tissue evidence="2">Gills</tissue>
    </source>
</reference>
<accession>A0ABD3VHZ6</accession>
<dbReference type="Proteomes" id="UP001634394">
    <property type="component" value="Unassembled WGS sequence"/>
</dbReference>
<dbReference type="GO" id="GO:0005634">
    <property type="term" value="C:nucleus"/>
    <property type="evidence" value="ECO:0007669"/>
    <property type="project" value="UniProtKB-ARBA"/>
</dbReference>
<evidence type="ECO:0000313" key="2">
    <source>
        <dbReference type="EMBL" id="KAL3860673.1"/>
    </source>
</evidence>
<evidence type="ECO:0000256" key="1">
    <source>
        <dbReference type="ARBA" id="ARBA00010979"/>
    </source>
</evidence>
<dbReference type="PANTHER" id="PTHR13237:SF9">
    <property type="entry name" value="NEUROGUIDIN"/>
    <property type="match status" value="1"/>
</dbReference>
<comment type="caution">
    <text evidence="2">The sequence shown here is derived from an EMBL/GenBank/DDBJ whole genome shotgun (WGS) entry which is preliminary data.</text>
</comment>
<dbReference type="EMBL" id="JBJQND010000012">
    <property type="protein sequence ID" value="KAL3860673.1"/>
    <property type="molecule type" value="Genomic_DNA"/>
</dbReference>
<organism evidence="2 3">
    <name type="scientific">Sinanodonta woodiana</name>
    <name type="common">Chinese pond mussel</name>
    <name type="synonym">Anodonta woodiana</name>
    <dbReference type="NCBI Taxonomy" id="1069815"/>
    <lineage>
        <taxon>Eukaryota</taxon>
        <taxon>Metazoa</taxon>
        <taxon>Spiralia</taxon>
        <taxon>Lophotrochozoa</taxon>
        <taxon>Mollusca</taxon>
        <taxon>Bivalvia</taxon>
        <taxon>Autobranchia</taxon>
        <taxon>Heteroconchia</taxon>
        <taxon>Palaeoheterodonta</taxon>
        <taxon>Unionida</taxon>
        <taxon>Unionoidea</taxon>
        <taxon>Unionidae</taxon>
        <taxon>Unioninae</taxon>
        <taxon>Sinanodonta</taxon>
    </lineage>
</organism>
<dbReference type="AlphaFoldDB" id="A0ABD3VHZ6"/>
<sequence length="320" mass="36696">MVVPAHDVNEGDLLKTIQLFKEVQEKIQDANTHIQTLCQRAETGEFATSKGISFLEVKYQLLLSYLMNLSYIMVKKTGGKSIQGDASIERLVEIRTVLEKMRPIDQKLKYQIDKVMKAAAGAPDSSDPLRFRANPGNLVSKLDTEMSEDEEEDEEVKGSKPKLYIPPKLAAVHYDGDETVAEREQRKLQHARQRALNSTMMREIRAEYTDAPEEIKESTNIHRFKEDKRTKEKERYEEENFIRMSVSKKEKNAAKRLGTMSSLNSLVHFDDISALNNDDGFSQGPSAKKRKVAKLKITAYFLFQVFTRKDEVRVKLCEEK</sequence>